<proteinExistence type="predicted"/>
<evidence type="ECO:0008006" key="3">
    <source>
        <dbReference type="Google" id="ProtNLM"/>
    </source>
</evidence>
<evidence type="ECO:0000313" key="2">
    <source>
        <dbReference type="Proteomes" id="UP001159364"/>
    </source>
</evidence>
<dbReference type="Proteomes" id="UP001159364">
    <property type="component" value="Linkage Group LG01"/>
</dbReference>
<dbReference type="AlphaFoldDB" id="A0AAV8U3R9"/>
<keyword evidence="2" id="KW-1185">Reference proteome</keyword>
<comment type="caution">
    <text evidence="1">The sequence shown here is derived from an EMBL/GenBank/DDBJ whole genome shotgun (WGS) entry which is preliminary data.</text>
</comment>
<accession>A0AAV8U3R9</accession>
<sequence>MAKLLLPPCSLCLLFFPQKDANFQLRSTLCFFPFVYLTAVAQFAQPSSERAFNFLEHVGQWDFISQKCID</sequence>
<reference evidence="1 2" key="1">
    <citation type="submission" date="2021-09" db="EMBL/GenBank/DDBJ databases">
        <title>Genomic insights and catalytic innovation underlie evolution of tropane alkaloids biosynthesis.</title>
        <authorList>
            <person name="Wang Y.-J."/>
            <person name="Tian T."/>
            <person name="Huang J.-P."/>
            <person name="Huang S.-X."/>
        </authorList>
    </citation>
    <scope>NUCLEOTIDE SEQUENCE [LARGE SCALE GENOMIC DNA]</scope>
    <source>
        <strain evidence="1">KIB-2018</strain>
        <tissue evidence="1">Leaf</tissue>
    </source>
</reference>
<evidence type="ECO:0000313" key="1">
    <source>
        <dbReference type="EMBL" id="KAJ8773942.1"/>
    </source>
</evidence>
<dbReference type="EMBL" id="JAIWQS010000001">
    <property type="protein sequence ID" value="KAJ8773942.1"/>
    <property type="molecule type" value="Genomic_DNA"/>
</dbReference>
<protein>
    <recommendedName>
        <fullName evidence="3">Secreted protein</fullName>
    </recommendedName>
</protein>
<gene>
    <name evidence="1" type="ORF">K2173_009373</name>
</gene>
<organism evidence="1 2">
    <name type="scientific">Erythroxylum novogranatense</name>
    <dbReference type="NCBI Taxonomy" id="1862640"/>
    <lineage>
        <taxon>Eukaryota</taxon>
        <taxon>Viridiplantae</taxon>
        <taxon>Streptophyta</taxon>
        <taxon>Embryophyta</taxon>
        <taxon>Tracheophyta</taxon>
        <taxon>Spermatophyta</taxon>
        <taxon>Magnoliopsida</taxon>
        <taxon>eudicotyledons</taxon>
        <taxon>Gunneridae</taxon>
        <taxon>Pentapetalae</taxon>
        <taxon>rosids</taxon>
        <taxon>fabids</taxon>
        <taxon>Malpighiales</taxon>
        <taxon>Erythroxylaceae</taxon>
        <taxon>Erythroxylum</taxon>
    </lineage>
</organism>
<name>A0AAV8U3R9_9ROSI</name>